<evidence type="ECO:0000256" key="6">
    <source>
        <dbReference type="ARBA" id="ARBA00022840"/>
    </source>
</evidence>
<dbReference type="GO" id="GO:0005886">
    <property type="term" value="C:plasma membrane"/>
    <property type="evidence" value="ECO:0007669"/>
    <property type="project" value="UniProtKB-SubCell"/>
</dbReference>
<keyword evidence="14" id="KW-1185">Reference proteome</keyword>
<evidence type="ECO:0000313" key="13">
    <source>
        <dbReference type="EMBL" id="GCE10502.1"/>
    </source>
</evidence>
<keyword evidence="7 11" id="KW-1133">Transmembrane helix</keyword>
<dbReference type="AlphaFoldDB" id="A0A401ZUM4"/>
<gene>
    <name evidence="13" type="ORF">KTT_03610</name>
</gene>
<name>A0A401ZUM4_9CHLR</name>
<keyword evidence="6" id="KW-0067">ATP-binding</keyword>
<dbReference type="OrthoDB" id="9794577at2"/>
<keyword evidence="9" id="KW-0175">Coiled coil</keyword>
<evidence type="ECO:0000256" key="7">
    <source>
        <dbReference type="ARBA" id="ARBA00022989"/>
    </source>
</evidence>
<evidence type="ECO:0000256" key="2">
    <source>
        <dbReference type="ARBA" id="ARBA00006683"/>
    </source>
</evidence>
<evidence type="ECO:0000256" key="10">
    <source>
        <dbReference type="SAM" id="MobiDB-lite"/>
    </source>
</evidence>
<dbReference type="InterPro" id="IPR005702">
    <property type="entry name" value="Wzc-like_C"/>
</dbReference>
<dbReference type="PANTHER" id="PTHR32309">
    <property type="entry name" value="TYROSINE-PROTEIN KINASE"/>
    <property type="match status" value="1"/>
</dbReference>
<evidence type="ECO:0000256" key="5">
    <source>
        <dbReference type="ARBA" id="ARBA00022741"/>
    </source>
</evidence>
<dbReference type="Gene3D" id="3.40.50.300">
    <property type="entry name" value="P-loop containing nucleotide triphosphate hydrolases"/>
    <property type="match status" value="1"/>
</dbReference>
<comment type="subcellular location">
    <subcellularLocation>
        <location evidence="1">Cell membrane</location>
        <topology evidence="1">Multi-pass membrane protein</topology>
    </subcellularLocation>
</comment>
<comment type="similarity">
    <text evidence="2">Belongs to the CpsC/CapA family.</text>
</comment>
<dbReference type="Pfam" id="PF02706">
    <property type="entry name" value="Wzz"/>
    <property type="match status" value="1"/>
</dbReference>
<dbReference type="PANTHER" id="PTHR32309:SF13">
    <property type="entry name" value="FERRIC ENTEROBACTIN TRANSPORT PROTEIN FEPE"/>
    <property type="match status" value="1"/>
</dbReference>
<dbReference type="SUPFAM" id="SSF52540">
    <property type="entry name" value="P-loop containing nucleoside triphosphate hydrolases"/>
    <property type="match status" value="1"/>
</dbReference>
<dbReference type="Pfam" id="PF06564">
    <property type="entry name" value="CBP_BcsQ"/>
    <property type="match status" value="1"/>
</dbReference>
<proteinExistence type="inferred from homology"/>
<sequence>MQIHATFRHYGRVFRHHARLILLGVTLATGLTAALNFMLPSTYQARSLVKVNGNTSTTATTTTNDVFSAQAQAVSYALLVTSPEVLQQASKQLPGVAVADLAQQISASPLDNTQIIEVRGQATSAQQAADNTNAVVNAFLAVEQAKEETHLDDLSNQLNQQLTQTKVVLDNAQQQVAILQNNHGDEQTIAQQKSLADAQQASYTALLASYNQLQAQKLQALNMLRIAQVAVPPDRPASPQIALNIGLAAGLSLLVMLVLALVLDWMDTTIKTTEDVVQLAGLAPLGAIPVSTLQKNVLLDFSYESTDVARERLFLLGAQFQAQYPAVRMLMVSGLHSQVGVTTVATYLALSLAQSGQRVLLVDANLRRSLLHKIFQQPNAGGLANRLPDVHRFADYAGHHPFSWLNQWATTFPNLWLLPAGPATKQPTSLLRLSELRQLKTWLLGQHPLQIAHSLPRLVDLIIFDTPALDAHTDAQLLADMVDGTLLVLEAGKEQRETLQETQALLQRLDAPILGVVINRQKAGQHSYFYVDQVPAKTVLPLSPTGTDAGKPPASEIERSSGTKEPARASFSLAEKDSGTRELQSLQTTSDPLPVPPLPPRREQNLSTETPKPFPIPSSQPLSQGRAQDRTQDYTMDRTQGRTMEMPASLPDPITEQPAVKKMQFRPLLKARGGYSPLAENEQTL</sequence>
<evidence type="ECO:0000259" key="12">
    <source>
        <dbReference type="Pfam" id="PF02706"/>
    </source>
</evidence>
<accession>A0A401ZUM4</accession>
<evidence type="ECO:0000256" key="9">
    <source>
        <dbReference type="SAM" id="Coils"/>
    </source>
</evidence>
<dbReference type="InterPro" id="IPR027417">
    <property type="entry name" value="P-loop_NTPase"/>
</dbReference>
<evidence type="ECO:0000256" key="1">
    <source>
        <dbReference type="ARBA" id="ARBA00004651"/>
    </source>
</evidence>
<dbReference type="Proteomes" id="UP000287352">
    <property type="component" value="Unassembled WGS sequence"/>
</dbReference>
<evidence type="ECO:0000256" key="8">
    <source>
        <dbReference type="ARBA" id="ARBA00023136"/>
    </source>
</evidence>
<feature type="compositionally biased region" description="Polar residues" evidence="10">
    <location>
        <begin position="581"/>
        <end position="591"/>
    </location>
</feature>
<feature type="compositionally biased region" description="Basic and acidic residues" evidence="10">
    <location>
        <begin position="556"/>
        <end position="567"/>
    </location>
</feature>
<dbReference type="InterPro" id="IPR050445">
    <property type="entry name" value="Bact_polysacc_biosynth/exp"/>
</dbReference>
<comment type="caution">
    <text evidence="13">The sequence shown here is derived from an EMBL/GenBank/DDBJ whole genome shotgun (WGS) entry which is preliminary data.</text>
</comment>
<feature type="coiled-coil region" evidence="9">
    <location>
        <begin position="155"/>
        <end position="182"/>
    </location>
</feature>
<keyword evidence="5" id="KW-0547">Nucleotide-binding</keyword>
<feature type="transmembrane region" description="Helical" evidence="11">
    <location>
        <begin position="20"/>
        <end position="39"/>
    </location>
</feature>
<organism evidence="13 14">
    <name type="scientific">Tengunoibacter tsumagoiensis</name>
    <dbReference type="NCBI Taxonomy" id="2014871"/>
    <lineage>
        <taxon>Bacteria</taxon>
        <taxon>Bacillati</taxon>
        <taxon>Chloroflexota</taxon>
        <taxon>Ktedonobacteria</taxon>
        <taxon>Ktedonobacterales</taxon>
        <taxon>Dictyobacteraceae</taxon>
        <taxon>Tengunoibacter</taxon>
    </lineage>
</organism>
<evidence type="ECO:0000313" key="14">
    <source>
        <dbReference type="Proteomes" id="UP000287352"/>
    </source>
</evidence>
<feature type="region of interest" description="Disordered" evidence="10">
    <location>
        <begin position="541"/>
        <end position="634"/>
    </location>
</feature>
<evidence type="ECO:0000256" key="11">
    <source>
        <dbReference type="SAM" id="Phobius"/>
    </source>
</evidence>
<evidence type="ECO:0000256" key="4">
    <source>
        <dbReference type="ARBA" id="ARBA00022692"/>
    </source>
</evidence>
<keyword evidence="8 11" id="KW-0472">Membrane</keyword>
<keyword evidence="4 11" id="KW-0812">Transmembrane</keyword>
<reference evidence="14" key="1">
    <citation type="submission" date="2018-12" db="EMBL/GenBank/DDBJ databases">
        <title>Tengunoibacter tsumagoiensis gen. nov., sp. nov., Dictyobacter kobayashii sp. nov., D. alpinus sp. nov., and D. joshuensis sp. nov. and description of Dictyobacteraceae fam. nov. within the order Ktedonobacterales isolated from Tengu-no-mugimeshi.</title>
        <authorList>
            <person name="Wang C.M."/>
            <person name="Zheng Y."/>
            <person name="Sakai Y."/>
            <person name="Toyoda A."/>
            <person name="Minakuchi Y."/>
            <person name="Abe K."/>
            <person name="Yokota A."/>
            <person name="Yabe S."/>
        </authorList>
    </citation>
    <scope>NUCLEOTIDE SEQUENCE [LARGE SCALE GENOMIC DNA]</scope>
    <source>
        <strain evidence="14">Uno3</strain>
    </source>
</reference>
<dbReference type="CDD" id="cd05387">
    <property type="entry name" value="BY-kinase"/>
    <property type="match status" value="1"/>
</dbReference>
<dbReference type="EMBL" id="BIFR01000001">
    <property type="protein sequence ID" value="GCE10502.1"/>
    <property type="molecule type" value="Genomic_DNA"/>
</dbReference>
<feature type="transmembrane region" description="Helical" evidence="11">
    <location>
        <begin position="241"/>
        <end position="263"/>
    </location>
</feature>
<dbReference type="InterPro" id="IPR003856">
    <property type="entry name" value="LPS_length_determ_N"/>
</dbReference>
<dbReference type="InterPro" id="IPR017746">
    <property type="entry name" value="Cellulose_synthase_operon_BcsQ"/>
</dbReference>
<dbReference type="RefSeq" id="WP_126578098.1">
    <property type="nucleotide sequence ID" value="NZ_BIFR01000001.1"/>
</dbReference>
<protein>
    <recommendedName>
        <fullName evidence="12">Polysaccharide chain length determinant N-terminal domain-containing protein</fullName>
    </recommendedName>
</protein>
<keyword evidence="3" id="KW-1003">Cell membrane</keyword>
<feature type="domain" description="Polysaccharide chain length determinant N-terminal" evidence="12">
    <location>
        <begin position="12"/>
        <end position="93"/>
    </location>
</feature>
<evidence type="ECO:0000256" key="3">
    <source>
        <dbReference type="ARBA" id="ARBA00022475"/>
    </source>
</evidence>